<protein>
    <recommendedName>
        <fullName evidence="3">MI domain-containing protein</fullName>
    </recommendedName>
</protein>
<dbReference type="AlphaFoldDB" id="A0A1Y1S8B4"/>
<organism evidence="1 2">
    <name type="scientific">Enterospora canceri</name>
    <dbReference type="NCBI Taxonomy" id="1081671"/>
    <lineage>
        <taxon>Eukaryota</taxon>
        <taxon>Fungi</taxon>
        <taxon>Fungi incertae sedis</taxon>
        <taxon>Microsporidia</taxon>
        <taxon>Enterocytozoonidae</taxon>
        <taxon>Enterospora</taxon>
    </lineage>
</organism>
<evidence type="ECO:0000313" key="1">
    <source>
        <dbReference type="EMBL" id="ORD94691.1"/>
    </source>
</evidence>
<proteinExistence type="predicted"/>
<gene>
    <name evidence="1" type="ORF">ECANGB1_128</name>
</gene>
<dbReference type="EMBL" id="LWDP01000011">
    <property type="protein sequence ID" value="ORD94691.1"/>
    <property type="molecule type" value="Genomic_DNA"/>
</dbReference>
<evidence type="ECO:0000313" key="2">
    <source>
        <dbReference type="Proteomes" id="UP000192639"/>
    </source>
</evidence>
<reference evidence="1 2" key="1">
    <citation type="journal article" date="2017" name="Environ. Microbiol.">
        <title>Decay of the glycolytic pathway and adaptation to intranuclear parasitism within Enterocytozoonidae microsporidia.</title>
        <authorList>
            <person name="Wiredu Boakye D."/>
            <person name="Jaroenlak P."/>
            <person name="Prachumwat A."/>
            <person name="Williams T.A."/>
            <person name="Bateman K.S."/>
            <person name="Itsathitphaisarn O."/>
            <person name="Sritunyalucksana K."/>
            <person name="Paszkiewicz K.H."/>
            <person name="Moore K.A."/>
            <person name="Stentiford G.D."/>
            <person name="Williams B.A."/>
        </authorList>
    </citation>
    <scope>NUCLEOTIDE SEQUENCE [LARGE SCALE GENOMIC DNA]</scope>
    <source>
        <strain evidence="1 2">GB1</strain>
    </source>
</reference>
<dbReference type="VEuPathDB" id="MicrosporidiaDB:ECANGB1_128"/>
<keyword evidence="2" id="KW-1185">Reference proteome</keyword>
<comment type="caution">
    <text evidence="1">The sequence shown here is derived from an EMBL/GenBank/DDBJ whole genome shotgun (WGS) entry which is preliminary data.</text>
</comment>
<accession>A0A1Y1S8B4</accession>
<name>A0A1Y1S8B4_9MICR</name>
<dbReference type="Proteomes" id="UP000192639">
    <property type="component" value="Unassembled WGS sequence"/>
</dbReference>
<sequence>MKNKEDELEKFRAPVVKNIKPVGLNRIKTEYEIMISLYKQPSQFKTLLRRILNCSDVLVAEHGQELLEKLLNIMIGGCCEDKLFYKAVKKLSQNVEENTLRKTYRTYAMCMLQKWQCDYKFAFFVKNRFNGIFNNDSETLKRILKNKGVLGRLLNTP</sequence>
<evidence type="ECO:0008006" key="3">
    <source>
        <dbReference type="Google" id="ProtNLM"/>
    </source>
</evidence>
<dbReference type="OrthoDB" id="10537754at2759"/>